<dbReference type="Proteomes" id="UP000027491">
    <property type="component" value="Segment"/>
</dbReference>
<protein>
    <recommendedName>
        <fullName evidence="1">DUF7372 domain-containing protein</fullName>
    </recommendedName>
</protein>
<accession>A0A068F2G8</accession>
<sequence>MRYEIFYDRKSARYRVQAGEGEQSSSYFHHIWSWLGEAVEPGDTIYWSIDA</sequence>
<keyword evidence="3" id="KW-1185">Reference proteome</keyword>
<dbReference type="OrthoDB" id="23871at10239"/>
<dbReference type="GeneID" id="23679586"/>
<dbReference type="RefSeq" id="YP_009124822.1">
    <property type="nucleotide sequence ID" value="NC_026590.1"/>
</dbReference>
<dbReference type="KEGG" id="vg:23679586"/>
<reference evidence="2 3" key="1">
    <citation type="submission" date="2014-03" db="EMBL/GenBank/DDBJ databases">
        <authorList>
            <person name="Yoder B.A."/>
            <person name="Colicchio M.A."/>
            <person name="Schafer C.E."/>
            <person name="Abrahim M.R."/>
            <person name="Adkins N.L."/>
            <person name="Burke K.A."/>
            <person name="Churilla B.M."/>
            <person name="Cohen K.L."/>
            <person name="Fasoranti T.O."/>
            <person name="Genkil J.S."/>
            <person name="Kramer Z.J."/>
            <person name="Prout A.K."/>
            <person name="Schwarz A.G."/>
            <person name="Tish M."/>
            <person name="Vispute N."/>
            <person name="Wilkes K.E."/>
            <person name="Williams C.R."/>
            <person name="Xiao X."/>
            <person name="Yu V.J."/>
            <person name="Lapin J.S."/>
            <person name="Ott C.T."/>
            <person name="Walburn T.D."/>
            <person name="Bradley K.W."/>
            <person name="Clarke D.Q."/>
            <person name="Lewis M.F."/>
            <person name="Barker L.P."/>
            <person name="Bailey C."/>
            <person name="Asai D.J."/>
            <person name="Bowman C.A."/>
            <person name="Russell D.A."/>
            <person name="Pope W.H."/>
            <person name="Jacobs-Sera D."/>
            <person name="Hendrix R.W."/>
            <person name="Hatfull G.F."/>
        </authorList>
    </citation>
    <scope>NUCLEOTIDE SEQUENCE [LARGE SCALE GENOMIC DNA]</scope>
</reference>
<evidence type="ECO:0000259" key="1">
    <source>
        <dbReference type="Pfam" id="PF24087"/>
    </source>
</evidence>
<organism evidence="2 3">
    <name type="scientific">Mycobacterium phage Gaia</name>
    <dbReference type="NCBI Taxonomy" id="1486472"/>
    <lineage>
        <taxon>Viruses</taxon>
        <taxon>Duplodnaviria</taxon>
        <taxon>Heunggongvirae</taxon>
        <taxon>Uroviricota</taxon>
        <taxon>Caudoviricetes</taxon>
        <taxon>Gaiavirus</taxon>
        <taxon>Gaiavirus gaia</taxon>
    </lineage>
</organism>
<evidence type="ECO:0000313" key="2">
    <source>
        <dbReference type="EMBL" id="AID58899.1"/>
    </source>
</evidence>
<feature type="domain" description="DUF7372" evidence="1">
    <location>
        <begin position="1"/>
        <end position="51"/>
    </location>
</feature>
<gene>
    <name evidence="2" type="primary">80</name>
    <name evidence="2" type="ORF">PBI_GAIA_80</name>
</gene>
<dbReference type="EMBL" id="KJ567043">
    <property type="protein sequence ID" value="AID58899.1"/>
    <property type="molecule type" value="Genomic_DNA"/>
</dbReference>
<dbReference type="Pfam" id="PF24087">
    <property type="entry name" value="DUF7372"/>
    <property type="match status" value="1"/>
</dbReference>
<name>A0A068F2G8_9CAUD</name>
<dbReference type="InterPro" id="IPR055796">
    <property type="entry name" value="DUF7372"/>
</dbReference>
<evidence type="ECO:0000313" key="3">
    <source>
        <dbReference type="Proteomes" id="UP000027491"/>
    </source>
</evidence>
<proteinExistence type="predicted"/>